<dbReference type="RefSeq" id="WP_179462032.1">
    <property type="nucleotide sequence ID" value="NZ_JACBZX010000001.1"/>
</dbReference>
<sequence>MALNEGMDTGRVREVAGQLTTQAGRIGEVQANGTTQQGTLAENWLGPDSEAFGESWQEAAKALAQAQDALTAYAKTAVQQADQQDNASGA</sequence>
<dbReference type="InterPro" id="IPR036689">
    <property type="entry name" value="ESAT-6-like_sf"/>
</dbReference>
<accession>A0A852XDJ5</accession>
<dbReference type="AlphaFoldDB" id="A0A852XDJ5"/>
<comment type="caution">
    <text evidence="1">The sequence shown here is derived from an EMBL/GenBank/DDBJ whole genome shotgun (WGS) entry which is preliminary data.</text>
</comment>
<dbReference type="Proteomes" id="UP000592181">
    <property type="component" value="Unassembled WGS sequence"/>
</dbReference>
<reference evidence="1 2" key="1">
    <citation type="submission" date="2020-07" db="EMBL/GenBank/DDBJ databases">
        <title>Sequencing the genomes of 1000 actinobacteria strains.</title>
        <authorList>
            <person name="Klenk H.-P."/>
        </authorList>
    </citation>
    <scope>NUCLEOTIDE SEQUENCE [LARGE SCALE GENOMIC DNA]</scope>
    <source>
        <strain evidence="1 2">DSM 24723</strain>
    </source>
</reference>
<organism evidence="1 2">
    <name type="scientific">Janibacter alkaliphilus</name>
    <dbReference type="NCBI Taxonomy" id="1069963"/>
    <lineage>
        <taxon>Bacteria</taxon>
        <taxon>Bacillati</taxon>
        <taxon>Actinomycetota</taxon>
        <taxon>Actinomycetes</taxon>
        <taxon>Micrococcales</taxon>
        <taxon>Intrasporangiaceae</taxon>
        <taxon>Janibacter</taxon>
    </lineage>
</organism>
<proteinExistence type="predicted"/>
<dbReference type="Gene3D" id="1.10.287.1060">
    <property type="entry name" value="ESAT-6-like"/>
    <property type="match status" value="1"/>
</dbReference>
<keyword evidence="2" id="KW-1185">Reference proteome</keyword>
<evidence type="ECO:0000313" key="2">
    <source>
        <dbReference type="Proteomes" id="UP000592181"/>
    </source>
</evidence>
<dbReference type="EMBL" id="JACBZX010000001">
    <property type="protein sequence ID" value="NYG36541.1"/>
    <property type="molecule type" value="Genomic_DNA"/>
</dbReference>
<dbReference type="SUPFAM" id="SSF140453">
    <property type="entry name" value="EsxAB dimer-like"/>
    <property type="match status" value="1"/>
</dbReference>
<name>A0A852XDJ5_9MICO</name>
<evidence type="ECO:0000313" key="1">
    <source>
        <dbReference type="EMBL" id="NYG36541.1"/>
    </source>
</evidence>
<protein>
    <submittedName>
        <fullName evidence="1">Uncharacterized protein YukE</fullName>
    </submittedName>
</protein>
<gene>
    <name evidence="1" type="ORF">BJY28_001010</name>
</gene>